<protein>
    <submittedName>
        <fullName evidence="1">Uncharacterized protein</fullName>
    </submittedName>
</protein>
<name>A0A9D4UF80_ADICA</name>
<evidence type="ECO:0000313" key="1">
    <source>
        <dbReference type="EMBL" id="KAI5066844.1"/>
    </source>
</evidence>
<dbReference type="AlphaFoldDB" id="A0A9D4UF80"/>
<organism evidence="1 2">
    <name type="scientific">Adiantum capillus-veneris</name>
    <name type="common">Maidenhair fern</name>
    <dbReference type="NCBI Taxonomy" id="13818"/>
    <lineage>
        <taxon>Eukaryota</taxon>
        <taxon>Viridiplantae</taxon>
        <taxon>Streptophyta</taxon>
        <taxon>Embryophyta</taxon>
        <taxon>Tracheophyta</taxon>
        <taxon>Polypodiopsida</taxon>
        <taxon>Polypodiidae</taxon>
        <taxon>Polypodiales</taxon>
        <taxon>Pteridineae</taxon>
        <taxon>Pteridaceae</taxon>
        <taxon>Vittarioideae</taxon>
        <taxon>Adiantum</taxon>
    </lineage>
</organism>
<dbReference type="EMBL" id="JABFUD020000017">
    <property type="protein sequence ID" value="KAI5066844.1"/>
    <property type="molecule type" value="Genomic_DNA"/>
</dbReference>
<dbReference type="Proteomes" id="UP000886520">
    <property type="component" value="Chromosome 17"/>
</dbReference>
<evidence type="ECO:0000313" key="2">
    <source>
        <dbReference type="Proteomes" id="UP000886520"/>
    </source>
</evidence>
<accession>A0A9D4UF80</accession>
<comment type="caution">
    <text evidence="1">The sequence shown here is derived from an EMBL/GenBank/DDBJ whole genome shotgun (WGS) entry which is preliminary data.</text>
</comment>
<reference evidence="1" key="1">
    <citation type="submission" date="2021-01" db="EMBL/GenBank/DDBJ databases">
        <title>Adiantum capillus-veneris genome.</title>
        <authorList>
            <person name="Fang Y."/>
            <person name="Liao Q."/>
        </authorList>
    </citation>
    <scope>NUCLEOTIDE SEQUENCE</scope>
    <source>
        <strain evidence="1">H3</strain>
        <tissue evidence="1">Leaf</tissue>
    </source>
</reference>
<gene>
    <name evidence="1" type="ORF">GOP47_0017372</name>
</gene>
<keyword evidence="2" id="KW-1185">Reference proteome</keyword>
<proteinExistence type="predicted"/>
<sequence length="84" mass="9024">MAAEILHGGGETGSRGSSKVARGFRAWNLESGDWPWSSVVHRMLLVSGAREHNQAGLQPIAKLETLSVADGALENYVYTISSLQ</sequence>